<dbReference type="InterPro" id="IPR017930">
    <property type="entry name" value="Myb_dom"/>
</dbReference>
<feature type="compositionally biased region" description="Low complexity" evidence="7">
    <location>
        <begin position="679"/>
        <end position="692"/>
    </location>
</feature>
<feature type="domain" description="Myb-like" evidence="8">
    <location>
        <begin position="73"/>
        <end position="123"/>
    </location>
</feature>
<feature type="region of interest" description="Disordered" evidence="7">
    <location>
        <begin position="611"/>
        <end position="642"/>
    </location>
</feature>
<keyword evidence="6" id="KW-0539">Nucleus</keyword>
<comment type="subcellular location">
    <subcellularLocation>
        <location evidence="1">Nucleus</location>
    </subcellularLocation>
</comment>
<feature type="region of interest" description="Disordered" evidence="7">
    <location>
        <begin position="1"/>
        <end position="22"/>
    </location>
</feature>
<evidence type="ECO:0000256" key="5">
    <source>
        <dbReference type="ARBA" id="ARBA00023163"/>
    </source>
</evidence>
<feature type="compositionally biased region" description="Pro residues" evidence="7">
    <location>
        <begin position="193"/>
        <end position="207"/>
    </location>
</feature>
<dbReference type="PANTHER" id="PTHR47997:SF75">
    <property type="entry name" value="MYB DOMAIN PROTEIN 55"/>
    <property type="match status" value="1"/>
</dbReference>
<evidence type="ECO:0000256" key="2">
    <source>
        <dbReference type="ARBA" id="ARBA00022737"/>
    </source>
</evidence>
<proteinExistence type="predicted"/>
<feature type="region of interest" description="Disordered" evidence="7">
    <location>
        <begin position="150"/>
        <end position="219"/>
    </location>
</feature>
<feature type="compositionally biased region" description="Polar residues" evidence="7">
    <location>
        <begin position="393"/>
        <end position="420"/>
    </location>
</feature>
<feature type="region of interest" description="Disordered" evidence="7">
    <location>
        <begin position="365"/>
        <end position="449"/>
    </location>
</feature>
<keyword evidence="2" id="KW-0677">Repeat</keyword>
<evidence type="ECO:0000256" key="6">
    <source>
        <dbReference type="ARBA" id="ARBA00023242"/>
    </source>
</evidence>
<feature type="domain" description="Myb-like" evidence="8">
    <location>
        <begin position="18"/>
        <end position="72"/>
    </location>
</feature>
<evidence type="ECO:0000256" key="7">
    <source>
        <dbReference type="SAM" id="MobiDB-lite"/>
    </source>
</evidence>
<dbReference type="Proteomes" id="UP001485043">
    <property type="component" value="Unassembled WGS sequence"/>
</dbReference>
<feature type="domain" description="HTH myb-type" evidence="9">
    <location>
        <begin position="73"/>
        <end position="127"/>
    </location>
</feature>
<protein>
    <submittedName>
        <fullName evidence="10">Uncharacterized protein</fullName>
    </submittedName>
</protein>
<feature type="compositionally biased region" description="Low complexity" evidence="7">
    <location>
        <begin position="183"/>
        <end position="192"/>
    </location>
</feature>
<keyword evidence="3" id="KW-0805">Transcription regulation</keyword>
<keyword evidence="4" id="KW-0238">DNA-binding</keyword>
<reference evidence="10 11" key="1">
    <citation type="journal article" date="2024" name="Nat. Commun.">
        <title>Phylogenomics reveals the evolutionary origins of lichenization in chlorophyte algae.</title>
        <authorList>
            <person name="Puginier C."/>
            <person name="Libourel C."/>
            <person name="Otte J."/>
            <person name="Skaloud P."/>
            <person name="Haon M."/>
            <person name="Grisel S."/>
            <person name="Petersen M."/>
            <person name="Berrin J.G."/>
            <person name="Delaux P.M."/>
            <person name="Dal Grande F."/>
            <person name="Keller J."/>
        </authorList>
    </citation>
    <scope>NUCLEOTIDE SEQUENCE [LARGE SCALE GENOMIC DNA]</scope>
    <source>
        <strain evidence="10 11">SAG 2523</strain>
    </source>
</reference>
<keyword evidence="5" id="KW-0804">Transcription</keyword>
<dbReference type="InterPro" id="IPR001005">
    <property type="entry name" value="SANT/Myb"/>
</dbReference>
<evidence type="ECO:0000259" key="8">
    <source>
        <dbReference type="PROSITE" id="PS50090"/>
    </source>
</evidence>
<keyword evidence="11" id="KW-1185">Reference proteome</keyword>
<dbReference type="Pfam" id="PF00249">
    <property type="entry name" value="Myb_DNA-binding"/>
    <property type="match status" value="2"/>
</dbReference>
<dbReference type="InterPro" id="IPR051953">
    <property type="entry name" value="Plant_SW-associated_TFs"/>
</dbReference>
<evidence type="ECO:0000313" key="11">
    <source>
        <dbReference type="Proteomes" id="UP001485043"/>
    </source>
</evidence>
<dbReference type="Gene3D" id="1.10.10.60">
    <property type="entry name" value="Homeodomain-like"/>
    <property type="match status" value="2"/>
</dbReference>
<dbReference type="PROSITE" id="PS51294">
    <property type="entry name" value="HTH_MYB"/>
    <property type="match status" value="2"/>
</dbReference>
<dbReference type="SUPFAM" id="SSF46689">
    <property type="entry name" value="Homeodomain-like"/>
    <property type="match status" value="1"/>
</dbReference>
<sequence length="718" mass="74543">MASALDQEGSDPDGLLDSKLARRSTWTPEEDARLVRLVSEAGPMNWSLIAQSLNSQPARNGKSCRLRWFNQLNPGLKKDPFTPEEEKIITEKHEELGNRWAAIAKFLPGRTDNAIKNYWNGHLKRKLAVRPSQESSGNKRLRVLAEASLSGAVSPGGQQAALASPPQPSERDRTAQMYQMGVPGLPNLSQNPLQPPPKWRPDLPGPPTRNSNGQMGAPKLPPHLAQPALPQLNPSPMAQGGGGDAFAAALNQGAGGQLLAALTPLLAPLLLQPGALPALLQSLQGSNMLHMAQQQQLPQQPPANPLAGLAALLIPLLAPYAQQQPFAGHQQTSLSPAPPSFGNLVAGGDPLGMMSLLGTAAATGLAGQAPSNGQGPSPGRDPQWAGGSPPGRFQSTQSMLPHQHIQQDASVKAEPSSNFFAQGGLPNHHPGSSPPPRHMDYAPQQFPPSAHAPLQELLRRSSSGGASEGFTKIHRPVAYRMNPPSGKMQDKQVGSTSLPDLIMHPLGMGRPRRMANPGSTAEQCLSAPVGPSRVQASTQWATPTPSGAEPTGQAVHGSSLRVRPTRDGVSLLPATSDPAHWSSSPGVAIPHEGAAGILTLQPASLGQPVYNGWSPQPAAGRGPNPLLRDGPHADGRVAAGSGPPLTVVLPKLAAMIEAQQGHGPSSANAAPGDSTGPSASQAMAQQQLAGLLVSLAQAPGSLAPPRPPGIPTTGGPQP</sequence>
<dbReference type="SMART" id="SM00717">
    <property type="entry name" value="SANT"/>
    <property type="match status" value="2"/>
</dbReference>
<evidence type="ECO:0000256" key="1">
    <source>
        <dbReference type="ARBA" id="ARBA00004123"/>
    </source>
</evidence>
<dbReference type="CDD" id="cd00167">
    <property type="entry name" value="SANT"/>
    <property type="match status" value="2"/>
</dbReference>
<dbReference type="InterPro" id="IPR009057">
    <property type="entry name" value="Homeodomain-like_sf"/>
</dbReference>
<feature type="region of interest" description="Disordered" evidence="7">
    <location>
        <begin position="461"/>
        <end position="493"/>
    </location>
</feature>
<accession>A0AAW1T4Q3</accession>
<feature type="region of interest" description="Disordered" evidence="7">
    <location>
        <begin position="534"/>
        <end position="560"/>
    </location>
</feature>
<feature type="domain" description="HTH myb-type" evidence="9">
    <location>
        <begin position="22"/>
        <end position="72"/>
    </location>
</feature>
<evidence type="ECO:0000256" key="3">
    <source>
        <dbReference type="ARBA" id="ARBA00023015"/>
    </source>
</evidence>
<name>A0AAW1T4Q3_9CHLO</name>
<evidence type="ECO:0000259" key="9">
    <source>
        <dbReference type="PROSITE" id="PS51294"/>
    </source>
</evidence>
<dbReference type="AlphaFoldDB" id="A0AAW1T4Q3"/>
<comment type="caution">
    <text evidence="10">The sequence shown here is derived from an EMBL/GenBank/DDBJ whole genome shotgun (WGS) entry which is preliminary data.</text>
</comment>
<dbReference type="GO" id="GO:0003677">
    <property type="term" value="F:DNA binding"/>
    <property type="evidence" value="ECO:0007669"/>
    <property type="project" value="UniProtKB-KW"/>
</dbReference>
<evidence type="ECO:0000256" key="4">
    <source>
        <dbReference type="ARBA" id="ARBA00023125"/>
    </source>
</evidence>
<gene>
    <name evidence="10" type="ORF">WJX84_004703</name>
</gene>
<feature type="region of interest" description="Disordered" evidence="7">
    <location>
        <begin position="659"/>
        <end position="718"/>
    </location>
</feature>
<dbReference type="EMBL" id="JALJOV010000451">
    <property type="protein sequence ID" value="KAK9863600.1"/>
    <property type="molecule type" value="Genomic_DNA"/>
</dbReference>
<evidence type="ECO:0000313" key="10">
    <source>
        <dbReference type="EMBL" id="KAK9863600.1"/>
    </source>
</evidence>
<dbReference type="PANTHER" id="PTHR47997">
    <property type="entry name" value="MYB DOMAIN PROTEIN 55"/>
    <property type="match status" value="1"/>
</dbReference>
<dbReference type="PROSITE" id="PS50090">
    <property type="entry name" value="MYB_LIKE"/>
    <property type="match status" value="2"/>
</dbReference>
<feature type="compositionally biased region" description="Polar residues" evidence="7">
    <location>
        <begin position="534"/>
        <end position="545"/>
    </location>
</feature>
<dbReference type="GO" id="GO:0005634">
    <property type="term" value="C:nucleus"/>
    <property type="evidence" value="ECO:0007669"/>
    <property type="project" value="UniProtKB-SubCell"/>
</dbReference>
<organism evidence="10 11">
    <name type="scientific">Apatococcus fuscideae</name>
    <dbReference type="NCBI Taxonomy" id="2026836"/>
    <lineage>
        <taxon>Eukaryota</taxon>
        <taxon>Viridiplantae</taxon>
        <taxon>Chlorophyta</taxon>
        <taxon>core chlorophytes</taxon>
        <taxon>Trebouxiophyceae</taxon>
        <taxon>Chlorellales</taxon>
        <taxon>Chlorellaceae</taxon>
        <taxon>Apatococcus</taxon>
    </lineage>
</organism>